<dbReference type="SUPFAM" id="SSF53474">
    <property type="entry name" value="alpha/beta-Hydrolases"/>
    <property type="match status" value="1"/>
</dbReference>
<gene>
    <name evidence="2" type="ORF">MNBD_ALPHA12-1587</name>
</gene>
<proteinExistence type="predicted"/>
<accession>A0A3B0TR10</accession>
<protein>
    <submittedName>
        <fullName evidence="2">Bll2902 protein</fullName>
    </submittedName>
</protein>
<dbReference type="InterPro" id="IPR003718">
    <property type="entry name" value="OsmC/Ohr_fam"/>
</dbReference>
<organism evidence="2">
    <name type="scientific">hydrothermal vent metagenome</name>
    <dbReference type="NCBI Taxonomy" id="652676"/>
    <lineage>
        <taxon>unclassified sequences</taxon>
        <taxon>metagenomes</taxon>
        <taxon>ecological metagenomes</taxon>
    </lineage>
</organism>
<dbReference type="EMBL" id="UOEO01000155">
    <property type="protein sequence ID" value="VAW21071.1"/>
    <property type="molecule type" value="Genomic_DNA"/>
</dbReference>
<dbReference type="Gene3D" id="3.40.50.1820">
    <property type="entry name" value="alpha/beta hydrolase"/>
    <property type="match status" value="1"/>
</dbReference>
<dbReference type="Gene3D" id="3.30.300.20">
    <property type="match status" value="1"/>
</dbReference>
<dbReference type="SUPFAM" id="SSF82784">
    <property type="entry name" value="OsmC-like"/>
    <property type="match status" value="1"/>
</dbReference>
<evidence type="ECO:0000259" key="1">
    <source>
        <dbReference type="Pfam" id="PF12146"/>
    </source>
</evidence>
<dbReference type="InterPro" id="IPR015946">
    <property type="entry name" value="KH_dom-like_a/b"/>
</dbReference>
<dbReference type="AlphaFoldDB" id="A0A3B0TR10"/>
<dbReference type="InterPro" id="IPR036102">
    <property type="entry name" value="OsmC/Ohrsf"/>
</dbReference>
<sequence length="411" mass="43841">MSATTKRFMFVGSNGDELAGRLDLPSTTPKAHALFAHCFTCTKDIFAANRISEGLVAAGIGVLRFDFTGLGASEGEFANTNFTSNTDDLVAAADHMRKTLGTAPIILIGHSLGGAAVLAAAEKIPEVTAVVTIGAPSDPAHVANIFQCALDEIEENGEAEVLLAGRPFVIQKQFVDDISGQNLLKKVARLKRALLVMHAPTDKIVGIENASEIFQAAKHPKSFISLDSADHLLSKREDAAYVAGVIAAWVSRYLNKVAAKEFAAPGPVAGTVVVAETGSGKFANYVVTGSGHVISADEPLSVGGTDSGPSPYDLLLAALGACKSMTMRMYAMRKGYDLKRIEVRLAHDKIHAKHGADCENKSSRIDRIKTEISISGQMSEQERKKVFEIAERCPVHRTITSDIIIEAELVE</sequence>
<dbReference type="InterPro" id="IPR029058">
    <property type="entry name" value="AB_hydrolase_fold"/>
</dbReference>
<reference evidence="2" key="1">
    <citation type="submission" date="2018-06" db="EMBL/GenBank/DDBJ databases">
        <authorList>
            <person name="Zhirakovskaya E."/>
        </authorList>
    </citation>
    <scope>NUCLEOTIDE SEQUENCE</scope>
</reference>
<dbReference type="PANTHER" id="PTHR39624">
    <property type="entry name" value="PROTEIN INVOLVED IN RIMO-MEDIATED BETA-METHYLTHIOLATION OF RIBOSOMAL PROTEIN S12 YCAO"/>
    <property type="match status" value="1"/>
</dbReference>
<dbReference type="InterPro" id="IPR022742">
    <property type="entry name" value="Hydrolase_4"/>
</dbReference>
<dbReference type="Pfam" id="PF12146">
    <property type="entry name" value="Hydrolase_4"/>
    <property type="match status" value="1"/>
</dbReference>
<feature type="domain" description="Serine aminopeptidase S33" evidence="1">
    <location>
        <begin position="31"/>
        <end position="139"/>
    </location>
</feature>
<dbReference type="PANTHER" id="PTHR39624:SF2">
    <property type="entry name" value="OSMC-LIKE PROTEIN"/>
    <property type="match status" value="1"/>
</dbReference>
<dbReference type="Pfam" id="PF02566">
    <property type="entry name" value="OsmC"/>
    <property type="match status" value="1"/>
</dbReference>
<dbReference type="FunFam" id="3.40.50.1820:FF:000487">
    <property type="entry name" value="Dienelactone hydrolase"/>
    <property type="match status" value="1"/>
</dbReference>
<evidence type="ECO:0000313" key="2">
    <source>
        <dbReference type="EMBL" id="VAW21071.1"/>
    </source>
</evidence>
<name>A0A3B0TR10_9ZZZZ</name>